<keyword evidence="3" id="KW-0560">Oxidoreductase</keyword>
<dbReference type="PROSITE" id="PS50292">
    <property type="entry name" value="PEROXIDASE_3"/>
    <property type="match status" value="1"/>
</dbReference>
<keyword evidence="2" id="KW-0223">Dioxygenase</keyword>
<dbReference type="InterPro" id="IPR037120">
    <property type="entry name" value="Haem_peroxidase_sf_animal"/>
</dbReference>
<dbReference type="InterPro" id="IPR019791">
    <property type="entry name" value="Haem_peroxidase_animal"/>
</dbReference>
<dbReference type="GO" id="GO:0051213">
    <property type="term" value="F:dioxygenase activity"/>
    <property type="evidence" value="ECO:0007669"/>
    <property type="project" value="UniProtKB-KW"/>
</dbReference>
<dbReference type="GO" id="GO:0004601">
    <property type="term" value="F:peroxidase activity"/>
    <property type="evidence" value="ECO:0007669"/>
    <property type="project" value="InterPro"/>
</dbReference>
<dbReference type="GO" id="GO:0006631">
    <property type="term" value="P:fatty acid metabolic process"/>
    <property type="evidence" value="ECO:0007669"/>
    <property type="project" value="UniProtKB-ARBA"/>
</dbReference>
<dbReference type="InterPro" id="IPR050783">
    <property type="entry name" value="Oxylipin_biosynth_metab"/>
</dbReference>
<dbReference type="SUPFAM" id="SSF48113">
    <property type="entry name" value="Heme-dependent peroxidases"/>
    <property type="match status" value="1"/>
</dbReference>
<protein>
    <recommendedName>
        <fullName evidence="8">Heme peroxidase</fullName>
    </recommendedName>
</protein>
<evidence type="ECO:0008006" key="8">
    <source>
        <dbReference type="Google" id="ProtNLM"/>
    </source>
</evidence>
<evidence type="ECO:0000256" key="3">
    <source>
        <dbReference type="ARBA" id="ARBA00023002"/>
    </source>
</evidence>
<evidence type="ECO:0000256" key="5">
    <source>
        <dbReference type="PIRSR" id="PIRSR619791-2"/>
    </source>
</evidence>
<evidence type="ECO:0000256" key="1">
    <source>
        <dbReference type="ARBA" id="ARBA00022723"/>
    </source>
</evidence>
<dbReference type="PRINTS" id="PR00457">
    <property type="entry name" value="ANPEROXIDASE"/>
</dbReference>
<evidence type="ECO:0000256" key="2">
    <source>
        <dbReference type="ARBA" id="ARBA00022964"/>
    </source>
</evidence>
<dbReference type="EMBL" id="JADGJH010003785">
    <property type="protein sequence ID" value="KAJ3088806.1"/>
    <property type="molecule type" value="Genomic_DNA"/>
</dbReference>
<keyword evidence="1 5" id="KW-0479">Metal-binding</keyword>
<organism evidence="6 7">
    <name type="scientific">Physocladia obscura</name>
    <dbReference type="NCBI Taxonomy" id="109957"/>
    <lineage>
        <taxon>Eukaryota</taxon>
        <taxon>Fungi</taxon>
        <taxon>Fungi incertae sedis</taxon>
        <taxon>Chytridiomycota</taxon>
        <taxon>Chytridiomycota incertae sedis</taxon>
        <taxon>Chytridiomycetes</taxon>
        <taxon>Chytridiales</taxon>
        <taxon>Chytriomycetaceae</taxon>
        <taxon>Physocladia</taxon>
    </lineage>
</organism>
<gene>
    <name evidence="6" type="ORF">HK100_007936</name>
</gene>
<keyword evidence="7" id="KW-1185">Reference proteome</keyword>
<dbReference type="GO" id="GO:0020037">
    <property type="term" value="F:heme binding"/>
    <property type="evidence" value="ECO:0007669"/>
    <property type="project" value="InterPro"/>
</dbReference>
<dbReference type="Pfam" id="PF03098">
    <property type="entry name" value="An_peroxidase"/>
    <property type="match status" value="3"/>
</dbReference>
<sequence length="549" mass="61496">MKFWNDVPKVNRQFPSLQFRAADGSTNYLSNIGIGAANTPYSRTVQTNYFPIKSELPDASELFDDLLKRPSGGEGFEPNISGINSLLFAFGSVITHDVFRTKPGDPGINQTTSYLDLSCLYGATEEEQKKQRTYSNGLIKPDTFSDARLQFQVPAVIFLLITFSRNHNFIAKNLLSPEVNEKQENYRFTHVSGLKSPRLSASRTDELVFQTARNINVACFAMVVFNEYLRSILNIDVGGTYTVRPDLQTPRDASYGNSVSLEFGYIYRWHSAISAQDEKWLDGIPLAKYLTLRKQFLEDLNLIESGESSAADLEVAKAKHGRDMMQLLPEFGITKEDFARGPVCIGYHRDAETHKFKDEDMLSILTSSVSWAAGKMGPRKVPAALKDVEVEGIEGARTAGLCTLNEFRKHFKLKQYKSYAEMLTGPQSPVPDPSVIAALEKHYGKDGIDKVEFYPGILLEAIEADGISLPYAAGRAILSDAVNLIKNDRFLIYGLNPHNLTHWGFEYFQKTGDERSDGPVLKKIILNCFPSFNKPELAQILKDPFHIPK</sequence>
<dbReference type="Gene3D" id="1.10.640.10">
    <property type="entry name" value="Haem peroxidase domain superfamily, animal type"/>
    <property type="match status" value="1"/>
</dbReference>
<evidence type="ECO:0000256" key="4">
    <source>
        <dbReference type="ARBA" id="ARBA00023004"/>
    </source>
</evidence>
<comment type="caution">
    <text evidence="6">The sequence shown here is derived from an EMBL/GenBank/DDBJ whole genome shotgun (WGS) entry which is preliminary data.</text>
</comment>
<dbReference type="Proteomes" id="UP001211907">
    <property type="component" value="Unassembled WGS sequence"/>
</dbReference>
<accession>A0AAD5X805</accession>
<reference evidence="6" key="1">
    <citation type="submission" date="2020-05" db="EMBL/GenBank/DDBJ databases">
        <title>Phylogenomic resolution of chytrid fungi.</title>
        <authorList>
            <person name="Stajich J.E."/>
            <person name="Amses K."/>
            <person name="Simmons R."/>
            <person name="Seto K."/>
            <person name="Myers J."/>
            <person name="Bonds A."/>
            <person name="Quandt C.A."/>
            <person name="Barry K."/>
            <person name="Liu P."/>
            <person name="Grigoriev I."/>
            <person name="Longcore J.E."/>
            <person name="James T.Y."/>
        </authorList>
    </citation>
    <scope>NUCLEOTIDE SEQUENCE</scope>
    <source>
        <strain evidence="6">JEL0513</strain>
    </source>
</reference>
<dbReference type="GO" id="GO:0046872">
    <property type="term" value="F:metal ion binding"/>
    <property type="evidence" value="ECO:0007669"/>
    <property type="project" value="UniProtKB-KW"/>
</dbReference>
<keyword evidence="4 5" id="KW-0408">Iron</keyword>
<proteinExistence type="predicted"/>
<keyword evidence="5" id="KW-0349">Heme</keyword>
<dbReference type="GO" id="GO:0006979">
    <property type="term" value="P:response to oxidative stress"/>
    <property type="evidence" value="ECO:0007669"/>
    <property type="project" value="InterPro"/>
</dbReference>
<dbReference type="PANTHER" id="PTHR11903">
    <property type="entry name" value="PROSTAGLANDIN G/H SYNTHASE"/>
    <property type="match status" value="1"/>
</dbReference>
<dbReference type="InterPro" id="IPR010255">
    <property type="entry name" value="Haem_peroxidase_sf"/>
</dbReference>
<evidence type="ECO:0000313" key="6">
    <source>
        <dbReference type="EMBL" id="KAJ3088806.1"/>
    </source>
</evidence>
<feature type="binding site" description="axial binding residue" evidence="5">
    <location>
        <position position="270"/>
    </location>
    <ligand>
        <name>heme b</name>
        <dbReference type="ChEBI" id="CHEBI:60344"/>
    </ligand>
    <ligandPart>
        <name>Fe</name>
        <dbReference type="ChEBI" id="CHEBI:18248"/>
    </ligandPart>
</feature>
<dbReference type="AlphaFoldDB" id="A0AAD5X805"/>
<evidence type="ECO:0000313" key="7">
    <source>
        <dbReference type="Proteomes" id="UP001211907"/>
    </source>
</evidence>
<name>A0AAD5X805_9FUNG</name>
<dbReference type="PANTHER" id="PTHR11903:SF37">
    <property type="entry name" value="PSI-PRODUCING OXYGENASE A"/>
    <property type="match status" value="1"/>
</dbReference>